<feature type="transmembrane region" description="Helical" evidence="1">
    <location>
        <begin position="85"/>
        <end position="106"/>
    </location>
</feature>
<gene>
    <name evidence="2" type="ORF">JOF54_003198</name>
</gene>
<evidence type="ECO:0000313" key="2">
    <source>
        <dbReference type="EMBL" id="MBP2418276.1"/>
    </source>
</evidence>
<evidence type="ECO:0000313" key="3">
    <source>
        <dbReference type="Proteomes" id="UP000758168"/>
    </source>
</evidence>
<protein>
    <submittedName>
        <fullName evidence="2">Membrane protein</fullName>
    </submittedName>
</protein>
<keyword evidence="1" id="KW-0812">Transmembrane</keyword>
<accession>A0ABS4ZB51</accession>
<sequence length="162" mass="15841">MTSLGTALALVTATASGLTAGVFLGFSALVMPALRGRPPAEAVAAMQAVNLVAPRSLLMVPLLLSAAGCLLVGVHALVTRPAGQGLLLSGAAAGLAAFAVTAGYHVPRNDALALLDPAAPGTAAAWARYAAGWTVLNSVRTVLGLVSAVALVGGVLARGPQG</sequence>
<evidence type="ECO:0000256" key="1">
    <source>
        <dbReference type="SAM" id="Phobius"/>
    </source>
</evidence>
<dbReference type="RefSeq" id="WP_210057654.1">
    <property type="nucleotide sequence ID" value="NZ_BAAAMH010000010.1"/>
</dbReference>
<dbReference type="EMBL" id="JAGIOB010000001">
    <property type="protein sequence ID" value="MBP2418276.1"/>
    <property type="molecule type" value="Genomic_DNA"/>
</dbReference>
<dbReference type="Pfam" id="PF08592">
    <property type="entry name" value="Anthrone_oxy"/>
    <property type="match status" value="1"/>
</dbReference>
<dbReference type="Proteomes" id="UP000758168">
    <property type="component" value="Unassembled WGS sequence"/>
</dbReference>
<name>A0ABS4ZB51_9ACTN</name>
<feature type="transmembrane region" description="Helical" evidence="1">
    <location>
        <begin position="56"/>
        <end position="78"/>
    </location>
</feature>
<keyword evidence="3" id="KW-1185">Reference proteome</keyword>
<keyword evidence="1" id="KW-1133">Transmembrane helix</keyword>
<organism evidence="2 3">
    <name type="scientific">Microlunatus capsulatus</name>
    <dbReference type="NCBI Taxonomy" id="99117"/>
    <lineage>
        <taxon>Bacteria</taxon>
        <taxon>Bacillati</taxon>
        <taxon>Actinomycetota</taxon>
        <taxon>Actinomycetes</taxon>
        <taxon>Propionibacteriales</taxon>
        <taxon>Propionibacteriaceae</taxon>
        <taxon>Microlunatus</taxon>
    </lineage>
</organism>
<feature type="transmembrane region" description="Helical" evidence="1">
    <location>
        <begin position="138"/>
        <end position="157"/>
    </location>
</feature>
<reference evidence="2 3" key="1">
    <citation type="submission" date="2021-03" db="EMBL/GenBank/DDBJ databases">
        <title>Sequencing the genomes of 1000 actinobacteria strains.</title>
        <authorList>
            <person name="Klenk H.-P."/>
        </authorList>
    </citation>
    <scope>NUCLEOTIDE SEQUENCE [LARGE SCALE GENOMIC DNA]</scope>
    <source>
        <strain evidence="2 3">DSM 12936</strain>
    </source>
</reference>
<dbReference type="InterPro" id="IPR013901">
    <property type="entry name" value="Anthrone_oxy"/>
</dbReference>
<proteinExistence type="predicted"/>
<comment type="caution">
    <text evidence="2">The sequence shown here is derived from an EMBL/GenBank/DDBJ whole genome shotgun (WGS) entry which is preliminary data.</text>
</comment>
<keyword evidence="1" id="KW-0472">Membrane</keyword>